<dbReference type="Proteomes" id="UP000828390">
    <property type="component" value="Unassembled WGS sequence"/>
</dbReference>
<sequence>MVLFTATLEAVPSSVRDSRFQRLATSSGRAFHKRLASERTGQDVVTSLRRPQPRAIWLSLEMST</sequence>
<evidence type="ECO:0000313" key="1">
    <source>
        <dbReference type="EMBL" id="KAH3841468.1"/>
    </source>
</evidence>
<accession>A0A9D4QSH4</accession>
<proteinExistence type="predicted"/>
<gene>
    <name evidence="1" type="ORF">DPMN_114932</name>
</gene>
<organism evidence="1 2">
    <name type="scientific">Dreissena polymorpha</name>
    <name type="common">Zebra mussel</name>
    <name type="synonym">Mytilus polymorpha</name>
    <dbReference type="NCBI Taxonomy" id="45954"/>
    <lineage>
        <taxon>Eukaryota</taxon>
        <taxon>Metazoa</taxon>
        <taxon>Spiralia</taxon>
        <taxon>Lophotrochozoa</taxon>
        <taxon>Mollusca</taxon>
        <taxon>Bivalvia</taxon>
        <taxon>Autobranchia</taxon>
        <taxon>Heteroconchia</taxon>
        <taxon>Euheterodonta</taxon>
        <taxon>Imparidentia</taxon>
        <taxon>Neoheterodontei</taxon>
        <taxon>Myida</taxon>
        <taxon>Dreissenoidea</taxon>
        <taxon>Dreissenidae</taxon>
        <taxon>Dreissena</taxon>
    </lineage>
</organism>
<reference evidence="1" key="1">
    <citation type="journal article" date="2019" name="bioRxiv">
        <title>The Genome of the Zebra Mussel, Dreissena polymorpha: A Resource for Invasive Species Research.</title>
        <authorList>
            <person name="McCartney M.A."/>
            <person name="Auch B."/>
            <person name="Kono T."/>
            <person name="Mallez S."/>
            <person name="Zhang Y."/>
            <person name="Obille A."/>
            <person name="Becker A."/>
            <person name="Abrahante J.E."/>
            <person name="Garbe J."/>
            <person name="Badalamenti J.P."/>
            <person name="Herman A."/>
            <person name="Mangelson H."/>
            <person name="Liachko I."/>
            <person name="Sullivan S."/>
            <person name="Sone E.D."/>
            <person name="Koren S."/>
            <person name="Silverstein K.A.T."/>
            <person name="Beckman K.B."/>
            <person name="Gohl D.M."/>
        </authorList>
    </citation>
    <scope>NUCLEOTIDE SEQUENCE</scope>
    <source>
        <strain evidence="1">Duluth1</strain>
        <tissue evidence="1">Whole animal</tissue>
    </source>
</reference>
<evidence type="ECO:0000313" key="2">
    <source>
        <dbReference type="Proteomes" id="UP000828390"/>
    </source>
</evidence>
<keyword evidence="2" id="KW-1185">Reference proteome</keyword>
<reference evidence="1" key="2">
    <citation type="submission" date="2020-11" db="EMBL/GenBank/DDBJ databases">
        <authorList>
            <person name="McCartney M.A."/>
            <person name="Auch B."/>
            <person name="Kono T."/>
            <person name="Mallez S."/>
            <person name="Becker A."/>
            <person name="Gohl D.M."/>
            <person name="Silverstein K.A.T."/>
            <person name="Koren S."/>
            <person name="Bechman K.B."/>
            <person name="Herman A."/>
            <person name="Abrahante J.E."/>
            <person name="Garbe J."/>
        </authorList>
    </citation>
    <scope>NUCLEOTIDE SEQUENCE</scope>
    <source>
        <strain evidence="1">Duluth1</strain>
        <tissue evidence="1">Whole animal</tissue>
    </source>
</reference>
<protein>
    <submittedName>
        <fullName evidence="1">Uncharacterized protein</fullName>
    </submittedName>
</protein>
<comment type="caution">
    <text evidence="1">The sequence shown here is derived from an EMBL/GenBank/DDBJ whole genome shotgun (WGS) entry which is preliminary data.</text>
</comment>
<dbReference type="AlphaFoldDB" id="A0A9D4QSH4"/>
<dbReference type="EMBL" id="JAIWYP010000004">
    <property type="protein sequence ID" value="KAH3841468.1"/>
    <property type="molecule type" value="Genomic_DNA"/>
</dbReference>
<name>A0A9D4QSH4_DREPO</name>